<feature type="transmembrane region" description="Helical" evidence="1">
    <location>
        <begin position="74"/>
        <end position="97"/>
    </location>
</feature>
<keyword evidence="1" id="KW-0812">Transmembrane</keyword>
<accession>A0A1I7UQL8</accession>
<protein>
    <submittedName>
        <fullName evidence="3">Protein-serine/threonine phosphatase</fullName>
    </submittedName>
</protein>
<keyword evidence="1" id="KW-0472">Membrane</keyword>
<feature type="transmembrane region" description="Helical" evidence="1">
    <location>
        <begin position="26"/>
        <end position="43"/>
    </location>
</feature>
<keyword evidence="1" id="KW-1133">Transmembrane helix</keyword>
<dbReference type="AlphaFoldDB" id="A0A1I7UQL8"/>
<reference evidence="3" key="1">
    <citation type="submission" date="2016-11" db="UniProtKB">
        <authorList>
            <consortium name="WormBaseParasite"/>
        </authorList>
    </citation>
    <scope>IDENTIFICATION</scope>
</reference>
<dbReference type="Proteomes" id="UP000095282">
    <property type="component" value="Unplaced"/>
</dbReference>
<evidence type="ECO:0000313" key="2">
    <source>
        <dbReference type="Proteomes" id="UP000095282"/>
    </source>
</evidence>
<dbReference type="WBParaSite" id="Csp11.Scaffold630.g18363.t1">
    <property type="protein sequence ID" value="Csp11.Scaffold630.g18363.t1"/>
    <property type="gene ID" value="Csp11.Scaffold630.g18363"/>
</dbReference>
<sequence>MSIRHLEDGRFEVLQPFVFRWPAKKVILSILVADAIFSILVIVQSSNIVASFLLCSIVLSAIVAVGYDREIFPIIYIHFVLCLLYIFFFAAIIPMVFYNPQICGGEKCKKMLQWMESVGLPKNWISICCFSVGTLISHILMTPVSLRMMKFTAACKALDEMMADEEFTRRLQRPIYPNISYPIPV</sequence>
<name>A0A1I7UQL8_9PELO</name>
<proteinExistence type="predicted"/>
<evidence type="ECO:0000256" key="1">
    <source>
        <dbReference type="SAM" id="Phobius"/>
    </source>
</evidence>
<dbReference type="eggNOG" id="ENOG502TI7X">
    <property type="taxonomic scope" value="Eukaryota"/>
</dbReference>
<feature type="transmembrane region" description="Helical" evidence="1">
    <location>
        <begin position="49"/>
        <end position="67"/>
    </location>
</feature>
<dbReference type="STRING" id="1561998.A0A1I7UQL8"/>
<keyword evidence="2" id="KW-1185">Reference proteome</keyword>
<evidence type="ECO:0000313" key="3">
    <source>
        <dbReference type="WBParaSite" id="Csp11.Scaffold630.g18363.t1"/>
    </source>
</evidence>
<feature type="transmembrane region" description="Helical" evidence="1">
    <location>
        <begin position="124"/>
        <end position="141"/>
    </location>
</feature>
<organism evidence="2 3">
    <name type="scientific">Caenorhabditis tropicalis</name>
    <dbReference type="NCBI Taxonomy" id="1561998"/>
    <lineage>
        <taxon>Eukaryota</taxon>
        <taxon>Metazoa</taxon>
        <taxon>Ecdysozoa</taxon>
        <taxon>Nematoda</taxon>
        <taxon>Chromadorea</taxon>
        <taxon>Rhabditida</taxon>
        <taxon>Rhabditina</taxon>
        <taxon>Rhabditomorpha</taxon>
        <taxon>Rhabditoidea</taxon>
        <taxon>Rhabditidae</taxon>
        <taxon>Peloderinae</taxon>
        <taxon>Caenorhabditis</taxon>
    </lineage>
</organism>